<accession>A0A9P1I976</accession>
<evidence type="ECO:0000256" key="2">
    <source>
        <dbReference type="ARBA" id="ARBA00022763"/>
    </source>
</evidence>
<dbReference type="Pfam" id="PF21530">
    <property type="entry name" value="Pif1_2B_dom"/>
    <property type="match status" value="1"/>
</dbReference>
<keyword evidence="4 12" id="KW-0347">Helicase</keyword>
<evidence type="ECO:0000256" key="9">
    <source>
        <dbReference type="ARBA" id="ARBA00023204"/>
    </source>
</evidence>
<evidence type="ECO:0000259" key="16">
    <source>
        <dbReference type="Pfam" id="PF25344"/>
    </source>
</evidence>
<evidence type="ECO:0000259" key="15">
    <source>
        <dbReference type="Pfam" id="PF21530"/>
    </source>
</evidence>
<evidence type="ECO:0000256" key="7">
    <source>
        <dbReference type="ARBA" id="ARBA00023128"/>
    </source>
</evidence>
<dbReference type="FunFam" id="3.40.50.300:FF:003367">
    <property type="entry name" value="ATP-dependent DNA helicase PIF1"/>
    <property type="match status" value="1"/>
</dbReference>
<evidence type="ECO:0000256" key="4">
    <source>
        <dbReference type="ARBA" id="ARBA00022806"/>
    </source>
</evidence>
<evidence type="ECO:0000313" key="17">
    <source>
        <dbReference type="EMBL" id="CAI5441752.1"/>
    </source>
</evidence>
<dbReference type="CDD" id="cd18809">
    <property type="entry name" value="SF1_C_RecD"/>
    <property type="match status" value="1"/>
</dbReference>
<dbReference type="AlphaFoldDB" id="A0A9P1I976"/>
<comment type="subunit">
    <text evidence="12">Monomer.</text>
</comment>
<protein>
    <recommendedName>
        <fullName evidence="12">ATP-dependent DNA helicase PIF1</fullName>
        <ecNumber evidence="12">5.6.2.3</ecNumber>
    </recommendedName>
    <alternativeName>
        <fullName evidence="12">DNA 5'-3' helicase PIF1</fullName>
    </alternativeName>
    <alternativeName>
        <fullName evidence="12">DNA repair and recombination helicase PIF1</fullName>
    </alternativeName>
</protein>
<dbReference type="InterPro" id="IPR051055">
    <property type="entry name" value="PIF1_helicase"/>
</dbReference>
<comment type="cofactor">
    <cofactor evidence="12">
        <name>Mg(2+)</name>
        <dbReference type="ChEBI" id="CHEBI:18420"/>
    </cofactor>
</comment>
<comment type="similarity">
    <text evidence="12">Belongs to the helicase family. PIF1 subfamily.</text>
</comment>
<dbReference type="InterPro" id="IPR010285">
    <property type="entry name" value="DNA_helicase_pif1-like_DEAD"/>
</dbReference>
<sequence>MSDANQSPSNCTYCYQLECSVLIQPTNSGHNKATVSAKNAMVTVGRNNLRQIVVQVELRSSAKNGQPATASYDLKDAKVHQQHIAKGKCSLEIPSKHLILQMSNCAPRKLNVFIKSLQAKIDIMKTEKDVKSNGSAPNMTNVLSPLSVSEIRKIRRMRGIATGESPLAKGMTAKTPKRDGETEKQNKKTETTPISYARDRRILASSIGLKRMRTFAGFEDEKPTEFKFVPLKSIPEKNESPDAHKNRFELTDEQKSVVRAVVQNRENVFFTGSAGTGKSVILQRIIEMLPASTTFITAATGVAACQIGGITLHSFAGIGVGSGTEEQCFQLANNQKNIVRQWKQCAYLIIDEISMIDRNYFEKLEYVARAIRHKDTPFGGIQLIITGDFLQLPPVTKDEPQFCFESDAWNRCMRRTIVLEKVKRQNDQEFVKILHRIRVGKCDMQATEILCATSSNNFGEGVVPTRLCTHTADANSINQHNLKKLEEEEKSFYAHDDGYIPDSLQLMVNKKLVLKIGSQVMLIKNIDLSKGLSNGSRGYVKSFSENGNPMVHFIANNKSVEICRSKFSIRVPGSDSTITRTQIPLQLAWAISIHKSQGLTLDCVEMSLGKVFADGQAYVALSRARSLASIRVIGFDPVCVRANSKVIDFYESLKDFEEKDENNGFHLSKKRSCMSL</sequence>
<dbReference type="InterPro" id="IPR057437">
    <property type="entry name" value="PIF1/LRR1_PH"/>
</dbReference>
<keyword evidence="3 12" id="KW-0378">Hydrolase</keyword>
<gene>
    <name evidence="12" type="primary">PIF1</name>
    <name evidence="17" type="ORF">CAMP_LOCUS4389</name>
</gene>
<feature type="DNA-binding region" evidence="12">
    <location>
        <begin position="616"/>
        <end position="635"/>
    </location>
</feature>
<dbReference type="Pfam" id="PF25344">
    <property type="entry name" value="PH_LRR1"/>
    <property type="match status" value="1"/>
</dbReference>
<comment type="subcellular location">
    <subcellularLocation>
        <location evidence="12">Nucleus</location>
    </subcellularLocation>
    <subcellularLocation>
        <location evidence="12">Mitochondrion</location>
    </subcellularLocation>
</comment>
<comment type="function">
    <text evidence="12">DNA-dependent ATPase and 5'-3' DNA helicase required for the maintenance of both mitochondrial and nuclear genome stability.</text>
</comment>
<keyword evidence="10 12" id="KW-0413">Isomerase</keyword>
<keyword evidence="6 12" id="KW-0238">DNA-binding</keyword>
<evidence type="ECO:0000256" key="13">
    <source>
        <dbReference type="SAM" id="MobiDB-lite"/>
    </source>
</evidence>
<evidence type="ECO:0000313" key="18">
    <source>
        <dbReference type="Proteomes" id="UP001152747"/>
    </source>
</evidence>
<dbReference type="GO" id="GO:0006310">
    <property type="term" value="P:DNA recombination"/>
    <property type="evidence" value="ECO:0007669"/>
    <property type="project" value="UniProtKB-UniRule"/>
</dbReference>
<keyword evidence="18" id="KW-1185">Reference proteome</keyword>
<dbReference type="GO" id="GO:0006281">
    <property type="term" value="P:DNA repair"/>
    <property type="evidence" value="ECO:0007669"/>
    <property type="project" value="UniProtKB-UniRule"/>
</dbReference>
<evidence type="ECO:0000259" key="14">
    <source>
        <dbReference type="Pfam" id="PF05970"/>
    </source>
</evidence>
<dbReference type="CDD" id="cd18037">
    <property type="entry name" value="DEXSc_Pif1_like"/>
    <property type="match status" value="1"/>
</dbReference>
<dbReference type="GO" id="GO:0016787">
    <property type="term" value="F:hydrolase activity"/>
    <property type="evidence" value="ECO:0007669"/>
    <property type="project" value="UniProtKB-KW"/>
</dbReference>
<dbReference type="InterPro" id="IPR027417">
    <property type="entry name" value="P-loop_NTPase"/>
</dbReference>
<evidence type="ECO:0000256" key="6">
    <source>
        <dbReference type="ARBA" id="ARBA00023125"/>
    </source>
</evidence>
<dbReference type="InterPro" id="IPR049163">
    <property type="entry name" value="Pif1-like_2B_dom"/>
</dbReference>
<dbReference type="PANTHER" id="PTHR47642:SF7">
    <property type="entry name" value="ATP-DEPENDENT DNA HELICASE PIF1"/>
    <property type="match status" value="1"/>
</dbReference>
<dbReference type="FunFam" id="3.40.50.300:FF:001986">
    <property type="entry name" value="ATP-dependent DNA helicase PIF1"/>
    <property type="match status" value="1"/>
</dbReference>
<dbReference type="Proteomes" id="UP001152747">
    <property type="component" value="Unassembled WGS sequence"/>
</dbReference>
<feature type="domain" description="DNA helicase Pif1-like DEAD-box helicase" evidence="14">
    <location>
        <begin position="250"/>
        <end position="446"/>
    </location>
</feature>
<organism evidence="17 18">
    <name type="scientific">Caenorhabditis angaria</name>
    <dbReference type="NCBI Taxonomy" id="860376"/>
    <lineage>
        <taxon>Eukaryota</taxon>
        <taxon>Metazoa</taxon>
        <taxon>Ecdysozoa</taxon>
        <taxon>Nematoda</taxon>
        <taxon>Chromadorea</taxon>
        <taxon>Rhabditida</taxon>
        <taxon>Rhabditina</taxon>
        <taxon>Rhabditomorpha</taxon>
        <taxon>Rhabditoidea</taxon>
        <taxon>Rhabditidae</taxon>
        <taxon>Peloderinae</taxon>
        <taxon>Caenorhabditis</taxon>
    </lineage>
</organism>
<keyword evidence="1 12" id="KW-0547">Nucleotide-binding</keyword>
<dbReference type="GO" id="GO:0005524">
    <property type="term" value="F:ATP binding"/>
    <property type="evidence" value="ECO:0007669"/>
    <property type="project" value="UniProtKB-UniRule"/>
</dbReference>
<feature type="binding site" evidence="12">
    <location>
        <begin position="272"/>
        <end position="279"/>
    </location>
    <ligand>
        <name>ATP</name>
        <dbReference type="ChEBI" id="CHEBI:30616"/>
    </ligand>
</feature>
<keyword evidence="11 12" id="KW-0539">Nucleus</keyword>
<evidence type="ECO:0000256" key="10">
    <source>
        <dbReference type="ARBA" id="ARBA00023235"/>
    </source>
</evidence>
<dbReference type="EMBL" id="CANHGI010000002">
    <property type="protein sequence ID" value="CAI5441752.1"/>
    <property type="molecule type" value="Genomic_DNA"/>
</dbReference>
<name>A0A9P1I976_9PELO</name>
<dbReference type="GO" id="GO:0005739">
    <property type="term" value="C:mitochondrion"/>
    <property type="evidence" value="ECO:0007669"/>
    <property type="project" value="UniProtKB-SubCell"/>
</dbReference>
<evidence type="ECO:0000256" key="12">
    <source>
        <dbReference type="HAMAP-Rule" id="MF_03176"/>
    </source>
</evidence>
<keyword evidence="2 12" id="KW-0227">DNA damage</keyword>
<keyword evidence="5 12" id="KW-0067">ATP-binding</keyword>
<proteinExistence type="inferred from homology"/>
<evidence type="ECO:0000256" key="3">
    <source>
        <dbReference type="ARBA" id="ARBA00022801"/>
    </source>
</evidence>
<evidence type="ECO:0000256" key="8">
    <source>
        <dbReference type="ARBA" id="ARBA00023172"/>
    </source>
</evidence>
<dbReference type="GO" id="GO:0003677">
    <property type="term" value="F:DNA binding"/>
    <property type="evidence" value="ECO:0007669"/>
    <property type="project" value="UniProtKB-KW"/>
</dbReference>
<dbReference type="HAMAP" id="MF_03176">
    <property type="entry name" value="PIF1"/>
    <property type="match status" value="1"/>
</dbReference>
<feature type="domain" description="DNA helicase Pif1-like 2B" evidence="15">
    <location>
        <begin position="505"/>
        <end position="542"/>
    </location>
</feature>
<evidence type="ECO:0000256" key="11">
    <source>
        <dbReference type="ARBA" id="ARBA00023242"/>
    </source>
</evidence>
<dbReference type="EC" id="5.6.2.3" evidence="12"/>
<keyword evidence="7 12" id="KW-0496">Mitochondrion</keyword>
<dbReference type="GO" id="GO:0000723">
    <property type="term" value="P:telomere maintenance"/>
    <property type="evidence" value="ECO:0007669"/>
    <property type="project" value="InterPro"/>
</dbReference>
<dbReference type="PANTHER" id="PTHR47642">
    <property type="entry name" value="ATP-DEPENDENT DNA HELICASE"/>
    <property type="match status" value="1"/>
</dbReference>
<dbReference type="OrthoDB" id="272985at2759"/>
<feature type="compositionally biased region" description="Basic and acidic residues" evidence="13">
    <location>
        <begin position="176"/>
        <end position="190"/>
    </location>
</feature>
<evidence type="ECO:0000256" key="5">
    <source>
        <dbReference type="ARBA" id="ARBA00022840"/>
    </source>
</evidence>
<dbReference type="GO" id="GO:0043139">
    <property type="term" value="F:5'-3' DNA helicase activity"/>
    <property type="evidence" value="ECO:0007669"/>
    <property type="project" value="UniProtKB-UniRule"/>
</dbReference>
<reference evidence="17" key="1">
    <citation type="submission" date="2022-11" db="EMBL/GenBank/DDBJ databases">
        <authorList>
            <person name="Kikuchi T."/>
        </authorList>
    </citation>
    <scope>NUCLEOTIDE SEQUENCE</scope>
    <source>
        <strain evidence="17">PS1010</strain>
    </source>
</reference>
<dbReference type="SUPFAM" id="SSF52540">
    <property type="entry name" value="P-loop containing nucleoside triphosphate hydrolases"/>
    <property type="match status" value="2"/>
</dbReference>
<evidence type="ECO:0000256" key="1">
    <source>
        <dbReference type="ARBA" id="ARBA00022741"/>
    </source>
</evidence>
<dbReference type="InterPro" id="IPR048293">
    <property type="entry name" value="PIF1_RRM3_pfh1"/>
</dbReference>
<comment type="catalytic activity">
    <reaction evidence="12">
        <text>ATP + H2O = ADP + phosphate + H(+)</text>
        <dbReference type="Rhea" id="RHEA:13065"/>
        <dbReference type="ChEBI" id="CHEBI:15377"/>
        <dbReference type="ChEBI" id="CHEBI:15378"/>
        <dbReference type="ChEBI" id="CHEBI:30616"/>
        <dbReference type="ChEBI" id="CHEBI:43474"/>
        <dbReference type="ChEBI" id="CHEBI:456216"/>
        <dbReference type="EC" id="5.6.2.3"/>
    </reaction>
</comment>
<dbReference type="Gene3D" id="3.40.50.300">
    <property type="entry name" value="P-loop containing nucleotide triphosphate hydrolases"/>
    <property type="match status" value="2"/>
</dbReference>
<dbReference type="GO" id="GO:0005634">
    <property type="term" value="C:nucleus"/>
    <property type="evidence" value="ECO:0007669"/>
    <property type="project" value="UniProtKB-SubCell"/>
</dbReference>
<keyword evidence="8 12" id="KW-0233">DNA recombination</keyword>
<keyword evidence="9 12" id="KW-0234">DNA repair</keyword>
<feature type="domain" description="PIF1/LRR1 pleckstrin homology" evidence="16">
    <location>
        <begin position="16"/>
        <end position="130"/>
    </location>
</feature>
<comment type="caution">
    <text evidence="17">The sequence shown here is derived from an EMBL/GenBank/DDBJ whole genome shotgun (WGS) entry which is preliminary data.</text>
</comment>
<dbReference type="Pfam" id="PF05970">
    <property type="entry name" value="PIF1"/>
    <property type="match status" value="1"/>
</dbReference>
<feature type="region of interest" description="Disordered" evidence="13">
    <location>
        <begin position="167"/>
        <end position="192"/>
    </location>
</feature>